<dbReference type="Proteomes" id="UP000186914">
    <property type="component" value="Unassembled WGS sequence"/>
</dbReference>
<proteinExistence type="predicted"/>
<gene>
    <name evidence="1" type="ORF">SAMN05421858_3555</name>
</gene>
<sequence length="36" mass="3968">MNRAIDLLVAIGAVNEEVQLQANEVNIDSPLLDNIY</sequence>
<accession>A0A1N7DEF8</accession>
<evidence type="ECO:0000313" key="2">
    <source>
        <dbReference type="Proteomes" id="UP000186914"/>
    </source>
</evidence>
<reference evidence="2" key="1">
    <citation type="submission" date="2017-01" db="EMBL/GenBank/DDBJ databases">
        <authorList>
            <person name="Varghese N."/>
            <person name="Submissions S."/>
        </authorList>
    </citation>
    <scope>NUCLEOTIDE SEQUENCE [LARGE SCALE GENOMIC DNA]</scope>
    <source>
        <strain evidence="2">CGMCC 1.7737</strain>
    </source>
</reference>
<evidence type="ECO:0000313" key="1">
    <source>
        <dbReference type="EMBL" id="SIR74201.1"/>
    </source>
</evidence>
<name>A0A1N7DEF8_9EURY</name>
<protein>
    <submittedName>
        <fullName evidence="1">Uncharacterized protein</fullName>
    </submittedName>
</protein>
<organism evidence="1 2">
    <name type="scientific">Haladaptatus litoreus</name>
    <dbReference type="NCBI Taxonomy" id="553468"/>
    <lineage>
        <taxon>Archaea</taxon>
        <taxon>Methanobacteriati</taxon>
        <taxon>Methanobacteriota</taxon>
        <taxon>Stenosarchaea group</taxon>
        <taxon>Halobacteria</taxon>
        <taxon>Halobacteriales</taxon>
        <taxon>Haladaptataceae</taxon>
        <taxon>Haladaptatus</taxon>
    </lineage>
</organism>
<keyword evidence="2" id="KW-1185">Reference proteome</keyword>
<dbReference type="EMBL" id="FTNO01000004">
    <property type="protein sequence ID" value="SIR74201.1"/>
    <property type="molecule type" value="Genomic_DNA"/>
</dbReference>
<dbReference type="AlphaFoldDB" id="A0A1N7DEF8"/>